<comment type="caution">
    <text evidence="1">The sequence shown here is derived from an EMBL/GenBank/DDBJ whole genome shotgun (WGS) entry which is preliminary data.</text>
</comment>
<organism evidence="1 2">
    <name type="scientific">Xenoophorus captivus</name>
    <dbReference type="NCBI Taxonomy" id="1517983"/>
    <lineage>
        <taxon>Eukaryota</taxon>
        <taxon>Metazoa</taxon>
        <taxon>Chordata</taxon>
        <taxon>Craniata</taxon>
        <taxon>Vertebrata</taxon>
        <taxon>Euteleostomi</taxon>
        <taxon>Actinopterygii</taxon>
        <taxon>Neopterygii</taxon>
        <taxon>Teleostei</taxon>
        <taxon>Neoteleostei</taxon>
        <taxon>Acanthomorphata</taxon>
        <taxon>Ovalentaria</taxon>
        <taxon>Atherinomorphae</taxon>
        <taxon>Cyprinodontiformes</taxon>
        <taxon>Goodeidae</taxon>
        <taxon>Xenoophorus</taxon>
    </lineage>
</organism>
<gene>
    <name evidence="1" type="ORF">XENOCAPTIV_018177</name>
</gene>
<protein>
    <submittedName>
        <fullName evidence="1">Uncharacterized protein</fullName>
    </submittedName>
</protein>
<dbReference type="Proteomes" id="UP001434883">
    <property type="component" value="Unassembled WGS sequence"/>
</dbReference>
<name>A0ABV0S2P9_9TELE</name>
<proteinExistence type="predicted"/>
<evidence type="ECO:0000313" key="2">
    <source>
        <dbReference type="Proteomes" id="UP001434883"/>
    </source>
</evidence>
<accession>A0ABV0S2P9</accession>
<dbReference type="EMBL" id="JAHRIN010067599">
    <property type="protein sequence ID" value="MEQ2214728.1"/>
    <property type="molecule type" value="Genomic_DNA"/>
</dbReference>
<reference evidence="1 2" key="1">
    <citation type="submission" date="2021-06" db="EMBL/GenBank/DDBJ databases">
        <authorList>
            <person name="Palmer J.M."/>
        </authorList>
    </citation>
    <scope>NUCLEOTIDE SEQUENCE [LARGE SCALE GENOMIC DNA]</scope>
    <source>
        <strain evidence="1 2">XC_2019</strain>
        <tissue evidence="1">Muscle</tissue>
    </source>
</reference>
<evidence type="ECO:0000313" key="1">
    <source>
        <dbReference type="EMBL" id="MEQ2214728.1"/>
    </source>
</evidence>
<keyword evidence="2" id="KW-1185">Reference proteome</keyword>
<sequence length="109" mass="12055">MQPVTVRPGRIHPTCTLLILYKRHYSGSCYAEAERKTTTMADTVVNVLAAVGKQLKTRKIQSNIYLLPQTLSTLATCDVIASSTAHAGHLSCMNVFTQEITTSHIYLEM</sequence>